<name>A0A0N5A192_PARTI</name>
<evidence type="ECO:0000256" key="1">
    <source>
        <dbReference type="ARBA" id="ARBA00009493"/>
    </source>
</evidence>
<evidence type="ECO:0000256" key="6">
    <source>
        <dbReference type="ARBA" id="ARBA00022946"/>
    </source>
</evidence>
<evidence type="ECO:0000256" key="2">
    <source>
        <dbReference type="ARBA" id="ARBA00012418"/>
    </source>
</evidence>
<dbReference type="GO" id="GO:0034245">
    <property type="term" value="C:mitochondrial DNA-directed RNA polymerase complex"/>
    <property type="evidence" value="ECO:0007669"/>
    <property type="project" value="TreeGrafter"/>
</dbReference>
<evidence type="ECO:0000256" key="10">
    <source>
        <dbReference type="SAM" id="Phobius"/>
    </source>
</evidence>
<evidence type="ECO:0000256" key="3">
    <source>
        <dbReference type="ARBA" id="ARBA00022478"/>
    </source>
</evidence>
<dbReference type="Pfam" id="PF00940">
    <property type="entry name" value="RNA_pol"/>
    <property type="match status" value="1"/>
</dbReference>
<dbReference type="GO" id="GO:0003899">
    <property type="term" value="F:DNA-directed RNA polymerase activity"/>
    <property type="evidence" value="ECO:0007669"/>
    <property type="project" value="UniProtKB-EC"/>
</dbReference>
<dbReference type="InterPro" id="IPR029262">
    <property type="entry name" value="RPOL_N"/>
</dbReference>
<feature type="domain" description="DNA-directed RNA polymerase N-terminal" evidence="11">
    <location>
        <begin position="328"/>
        <end position="660"/>
    </location>
</feature>
<dbReference type="InterPro" id="IPR002092">
    <property type="entry name" value="DNA-dir_Rpol_phage-type"/>
</dbReference>
<comment type="catalytic activity">
    <reaction evidence="8 9">
        <text>RNA(n) + a ribonucleoside 5'-triphosphate = RNA(n+1) + diphosphate</text>
        <dbReference type="Rhea" id="RHEA:21248"/>
        <dbReference type="Rhea" id="RHEA-COMP:14527"/>
        <dbReference type="Rhea" id="RHEA-COMP:17342"/>
        <dbReference type="ChEBI" id="CHEBI:33019"/>
        <dbReference type="ChEBI" id="CHEBI:61557"/>
        <dbReference type="ChEBI" id="CHEBI:140395"/>
        <dbReference type="EC" id="2.7.7.6"/>
    </reaction>
</comment>
<keyword evidence="4 9" id="KW-0808">Transferase</keyword>
<evidence type="ECO:0000313" key="12">
    <source>
        <dbReference type="Proteomes" id="UP000038045"/>
    </source>
</evidence>
<dbReference type="EC" id="2.7.7.6" evidence="2 9"/>
<evidence type="ECO:0000256" key="5">
    <source>
        <dbReference type="ARBA" id="ARBA00022695"/>
    </source>
</evidence>
<dbReference type="FunFam" id="1.10.287.280:FF:000001">
    <property type="entry name" value="DNA-directed RNA polymerase"/>
    <property type="match status" value="1"/>
</dbReference>
<dbReference type="GO" id="GO:0006390">
    <property type="term" value="P:mitochondrial transcription"/>
    <property type="evidence" value="ECO:0007669"/>
    <property type="project" value="TreeGrafter"/>
</dbReference>
<evidence type="ECO:0000256" key="9">
    <source>
        <dbReference type="RuleBase" id="RU003805"/>
    </source>
</evidence>
<reference evidence="13" key="1">
    <citation type="submission" date="2017-02" db="UniProtKB">
        <authorList>
            <consortium name="WormBaseParasite"/>
        </authorList>
    </citation>
    <scope>IDENTIFICATION</scope>
</reference>
<evidence type="ECO:0000256" key="8">
    <source>
        <dbReference type="ARBA" id="ARBA00048552"/>
    </source>
</evidence>
<evidence type="ECO:0000256" key="7">
    <source>
        <dbReference type="ARBA" id="ARBA00023163"/>
    </source>
</evidence>
<dbReference type="AlphaFoldDB" id="A0A0N5A192"/>
<keyword evidence="10" id="KW-0812">Transmembrane</keyword>
<dbReference type="PANTHER" id="PTHR10102:SF0">
    <property type="entry name" value="DNA-DIRECTED RNA POLYMERASE, MITOCHONDRIAL"/>
    <property type="match status" value="1"/>
</dbReference>
<dbReference type="Gene3D" id="1.10.150.20">
    <property type="entry name" value="5' to 3' exonuclease, C-terminal subdomain"/>
    <property type="match status" value="1"/>
</dbReference>
<dbReference type="GO" id="GO:0001018">
    <property type="term" value="F:mitochondrial promoter sequence-specific DNA binding"/>
    <property type="evidence" value="ECO:0007669"/>
    <property type="project" value="TreeGrafter"/>
</dbReference>
<keyword evidence="7 9" id="KW-0804">Transcription</keyword>
<dbReference type="PANTHER" id="PTHR10102">
    <property type="entry name" value="DNA-DIRECTED RNA POLYMERASE, MITOCHONDRIAL"/>
    <property type="match status" value="1"/>
</dbReference>
<dbReference type="PROSITE" id="PS00900">
    <property type="entry name" value="RNA_POL_PHAGE_1"/>
    <property type="match status" value="1"/>
</dbReference>
<keyword evidence="12" id="KW-1185">Reference proteome</keyword>
<dbReference type="PROSITE" id="PS00489">
    <property type="entry name" value="RNA_POL_PHAGE_2"/>
    <property type="match status" value="1"/>
</dbReference>
<keyword evidence="5 9" id="KW-0548">Nucleotidyltransferase</keyword>
<dbReference type="WBParaSite" id="PTRK_0001539200.1">
    <property type="protein sequence ID" value="PTRK_0001539200.1"/>
    <property type="gene ID" value="PTRK_0001539200"/>
</dbReference>
<keyword evidence="10" id="KW-1133">Transmembrane helix</keyword>
<comment type="function">
    <text evidence="9">DNA-dependent RNA polymerase catalyzes the transcription of DNA into RNA using the four ribonucleoside triphosphates as substrates.</text>
</comment>
<sequence length="1196" mass="140637">MIIQGPDGQKFWKEISEFKLPEGGRKLTFFSRGLFGFGIATLGFGYLYFQAEQNPNSRYGKIFETFVTDPIRSLQAVNSIESKYSTIENFIMKRILTKNIPEILIKEHRILNRISQINSTKALTQSNIIKEYYEKDYTGIITNLLTYYTPKKYYHNPDFINGIGLIVLRKQFNELTNEREKLKFFLNISYTLLEKIKLKNDNDCMISYILLLNDLQHWLECCTFKENDIENINEISDKLWKRIDEEGMKPYFLKNTRIHSQDDIMKARKIVSNVTGIYNYRINNHKTIRYSKELSLVEDIKKPVDTTLFILNEDDQTIDKDKYLKLFKKQLLNEKEIYFKTKNFLRHSKKRLTAENIIYNLNWISIIEKNYVKYYDVLEEGIVKNFLSLFTPKDISIIIHNEVIRMLNEGQNLVDYMIFENGVTKAILQNTQRKFIDDIFDHDNKLHREVFKRYIEIFIYPEIRRTYRPREYWIKICNDLNIHPDISKPFSEVSISQVKEKLAIFISRIISESCILTKEQINKITKLHPELKLPNIFLNRELKIFSIKDVEKEKSIKELTTEESRDTNKFFSINRKFLQYLDIYQFENLIFYSGNEMPMIVPPRPFLDYGKGGPLYTINCNIIRDKVEYKKILVEEQMKMRLKNKYQGRPVWDAINELSSVPWKINKPILEIMLFIFGNKTFNIENEKYLENLGFPLNKSVINIPTINEHIDLKKVKEGEIDKASFAKFFKLKEQMENKKNKMNSLTFWMLYRLAMANHFKDYVLYFPHNMDFRGRVYPTSPYLSHMGDDVSRSLLIFAQGRKLGQNGLRWLKLHCINLTGFLKKEPIEKRLEYVEEILESKIRDSARNPLNGSKWWMESEDPWQTLTACIEIDNAMNSPDPAEFVSYMPIHQDGSCNGLQHYAALGRDKEGGAEVNLLPADRPADIYSGVAARVDSKREIDEKSEDEGLKKIALLLREEIPEKLPRKLLKQTVMTTVYGVTEYGAVLQIAKQLRNLGVNEDHIGTIATYLKTKTLTSLSESFETSMALKEWFRKCASTISGIKKSVEWVTPLGLPVYQPYMKEETFDDKSYYIPMTSKQTNAFPPNYVHSLDSTHMMLTALSCTSRNITFAAVHDCFWTHARTVEEMNLITREEFIKLHKQPLVNDLACHFKETYINNGEIDEKMKEKLKKVFDYKIKKGELDIDEIMNSTYFFS</sequence>
<dbReference type="STRING" id="131310.A0A0N5A192"/>
<dbReference type="SMART" id="SM01311">
    <property type="entry name" value="RPOL_N"/>
    <property type="match status" value="1"/>
</dbReference>
<evidence type="ECO:0000313" key="13">
    <source>
        <dbReference type="WBParaSite" id="PTRK_0001539200.1"/>
    </source>
</evidence>
<dbReference type="Gene3D" id="1.10.287.280">
    <property type="match status" value="1"/>
</dbReference>
<accession>A0A0N5A192</accession>
<keyword evidence="3 9" id="KW-0240">DNA-directed RNA polymerase</keyword>
<evidence type="ECO:0000256" key="4">
    <source>
        <dbReference type="ARBA" id="ARBA00022679"/>
    </source>
</evidence>
<dbReference type="InterPro" id="IPR046950">
    <property type="entry name" value="DNA-dir_Rpol_C_phage-type"/>
</dbReference>
<organism evidence="12 13">
    <name type="scientific">Parastrongyloides trichosuri</name>
    <name type="common">Possum-specific nematode worm</name>
    <dbReference type="NCBI Taxonomy" id="131310"/>
    <lineage>
        <taxon>Eukaryota</taxon>
        <taxon>Metazoa</taxon>
        <taxon>Ecdysozoa</taxon>
        <taxon>Nematoda</taxon>
        <taxon>Chromadorea</taxon>
        <taxon>Rhabditida</taxon>
        <taxon>Tylenchina</taxon>
        <taxon>Panagrolaimomorpha</taxon>
        <taxon>Strongyloidoidea</taxon>
        <taxon>Strongyloididae</taxon>
        <taxon>Parastrongyloides</taxon>
    </lineage>
</organism>
<feature type="transmembrane region" description="Helical" evidence="10">
    <location>
        <begin position="29"/>
        <end position="49"/>
    </location>
</feature>
<dbReference type="Proteomes" id="UP000038045">
    <property type="component" value="Unplaced"/>
</dbReference>
<keyword evidence="10" id="KW-0472">Membrane</keyword>
<comment type="similarity">
    <text evidence="1 9">Belongs to the phage and mitochondrial RNA polymerase family.</text>
</comment>
<proteinExistence type="inferred from homology"/>
<protein>
    <recommendedName>
        <fullName evidence="2 9">DNA-directed RNA polymerase</fullName>
        <ecNumber evidence="2 9">2.7.7.6</ecNumber>
    </recommendedName>
</protein>
<evidence type="ECO:0000259" key="11">
    <source>
        <dbReference type="SMART" id="SM01311"/>
    </source>
</evidence>
<dbReference type="InterPro" id="IPR043502">
    <property type="entry name" value="DNA/RNA_pol_sf"/>
</dbReference>
<keyword evidence="6" id="KW-0809">Transit peptide</keyword>
<dbReference type="SUPFAM" id="SSF56672">
    <property type="entry name" value="DNA/RNA polymerases"/>
    <property type="match status" value="1"/>
</dbReference>